<dbReference type="GO" id="GO:0002949">
    <property type="term" value="P:tRNA threonylcarbamoyladenosine modification"/>
    <property type="evidence" value="ECO:0007669"/>
    <property type="project" value="InterPro"/>
</dbReference>
<dbReference type="SUPFAM" id="SSF53067">
    <property type="entry name" value="Actin-like ATPase domain"/>
    <property type="match status" value="2"/>
</dbReference>
<dbReference type="AlphaFoldDB" id="A0A6J4SJS7"/>
<dbReference type="Gene3D" id="3.30.420.40">
    <property type="match status" value="2"/>
</dbReference>
<protein>
    <submittedName>
        <fullName evidence="2">tRNA threonylcarbamoyladenosine biosynthesis protein TsaB</fullName>
    </submittedName>
</protein>
<dbReference type="PANTHER" id="PTHR11735">
    <property type="entry name" value="TRNA N6-ADENOSINE THREONYLCARBAMOYLTRANSFERASE"/>
    <property type="match status" value="1"/>
</dbReference>
<evidence type="ECO:0000259" key="1">
    <source>
        <dbReference type="Pfam" id="PF00814"/>
    </source>
</evidence>
<dbReference type="EMBL" id="CADCVT010000192">
    <property type="protein sequence ID" value="CAA9501268.1"/>
    <property type="molecule type" value="Genomic_DNA"/>
</dbReference>
<evidence type="ECO:0000313" key="2">
    <source>
        <dbReference type="EMBL" id="CAA9501268.1"/>
    </source>
</evidence>
<dbReference type="NCBIfam" id="TIGR03725">
    <property type="entry name" value="T6A_YeaZ"/>
    <property type="match status" value="1"/>
</dbReference>
<accession>A0A6J4SJS7</accession>
<dbReference type="InterPro" id="IPR043129">
    <property type="entry name" value="ATPase_NBD"/>
</dbReference>
<dbReference type="Pfam" id="PF00814">
    <property type="entry name" value="TsaD"/>
    <property type="match status" value="1"/>
</dbReference>
<sequence length="227" mass="23191">MKLLAFDTATPATVVALLDANNDVSEDRHVPSPGERPGHASQLLPLAAGLLERAGLSFADLDRIAVGTGPGTFTGLRIGVSTARALAQASGAQLVGVSTLRVLAEAVMAEADGPVMSVLDARRGEAFVAAYDGDDEVVTPAAVTPEILAGVGRPGWLAVGDGAVRFRAVLEPSGAVVPADGSPLHSVNATALARLGERAPDPGREGVTPDYLRLPDAEIALRNRQGP</sequence>
<dbReference type="InterPro" id="IPR000905">
    <property type="entry name" value="Gcp-like_dom"/>
</dbReference>
<reference evidence="2" key="1">
    <citation type="submission" date="2020-02" db="EMBL/GenBank/DDBJ databases">
        <authorList>
            <person name="Meier V. D."/>
        </authorList>
    </citation>
    <scope>NUCLEOTIDE SEQUENCE</scope>
    <source>
        <strain evidence="2">AVDCRST_MAG85</strain>
    </source>
</reference>
<feature type="domain" description="Gcp-like" evidence="1">
    <location>
        <begin position="38"/>
        <end position="144"/>
    </location>
</feature>
<dbReference type="CDD" id="cd24032">
    <property type="entry name" value="ASKHA_NBD_TsaB"/>
    <property type="match status" value="1"/>
</dbReference>
<dbReference type="InterPro" id="IPR022496">
    <property type="entry name" value="T6A_TsaB"/>
</dbReference>
<organism evidence="2">
    <name type="scientific">uncultured Solirubrobacteraceae bacterium</name>
    <dbReference type="NCBI Taxonomy" id="1162706"/>
    <lineage>
        <taxon>Bacteria</taxon>
        <taxon>Bacillati</taxon>
        <taxon>Actinomycetota</taxon>
        <taxon>Thermoleophilia</taxon>
        <taxon>Solirubrobacterales</taxon>
        <taxon>Solirubrobacteraceae</taxon>
        <taxon>environmental samples</taxon>
    </lineage>
</organism>
<dbReference type="PANTHER" id="PTHR11735:SF11">
    <property type="entry name" value="TRNA THREONYLCARBAMOYLADENOSINE BIOSYNTHESIS PROTEIN TSAB"/>
    <property type="match status" value="1"/>
</dbReference>
<gene>
    <name evidence="2" type="ORF">AVDCRST_MAG85-1777</name>
</gene>
<dbReference type="GO" id="GO:0005829">
    <property type="term" value="C:cytosol"/>
    <property type="evidence" value="ECO:0007669"/>
    <property type="project" value="TreeGrafter"/>
</dbReference>
<name>A0A6J4SJS7_9ACTN</name>
<proteinExistence type="predicted"/>